<comment type="caution">
    <text evidence="2">The sequence shown here is derived from an EMBL/GenBank/DDBJ whole genome shotgun (WGS) entry which is preliminary data.</text>
</comment>
<feature type="transmembrane region" description="Helical" evidence="1">
    <location>
        <begin position="152"/>
        <end position="170"/>
    </location>
</feature>
<evidence type="ECO:0008006" key="4">
    <source>
        <dbReference type="Google" id="ProtNLM"/>
    </source>
</evidence>
<sequence>MNNNFVPTLQAVRFNPNELLNLIRHFFSPHPTRLIYERGSLSLPSLILIMLGQLIFNSLAWMFTFKKFFINSVSIKIIADAYPSGKTFLIMLLVNFILLALLAALWHVISILLRGTSNFLDILFMLGATQTPTVIFSIISCILAFISPSISSVVLLASACTTIQFIHTSFEMDEFKYRIDKYWIFVVLDIILIFALFLLIRSCIIPALLS</sequence>
<evidence type="ECO:0000313" key="2">
    <source>
        <dbReference type="EMBL" id="PNH19651.1"/>
    </source>
</evidence>
<feature type="transmembrane region" description="Helical" evidence="1">
    <location>
        <begin position="43"/>
        <end position="63"/>
    </location>
</feature>
<reference evidence="3" key="1">
    <citation type="submission" date="2017-04" db="EMBL/GenBank/DDBJ databases">
        <authorList>
            <person name="Bumgarner R.E."/>
            <person name="Fredricks D.N."/>
            <person name="Srinivasan S."/>
        </authorList>
    </citation>
    <scope>NUCLEOTIDE SEQUENCE [LARGE SCALE GENOMIC DNA]</scope>
    <source>
        <strain evidence="3">KA00405</strain>
    </source>
</reference>
<feature type="transmembrane region" description="Helical" evidence="1">
    <location>
        <begin position="182"/>
        <end position="209"/>
    </location>
</feature>
<dbReference type="Proteomes" id="UP000236394">
    <property type="component" value="Unassembled WGS sequence"/>
</dbReference>
<gene>
    <name evidence="2" type="ORF">B7R76_01845</name>
</gene>
<evidence type="ECO:0000256" key="1">
    <source>
        <dbReference type="SAM" id="Phobius"/>
    </source>
</evidence>
<protein>
    <recommendedName>
        <fullName evidence="4">Yip1 domain-containing protein</fullName>
    </recommendedName>
</protein>
<feature type="transmembrane region" description="Helical" evidence="1">
    <location>
        <begin position="88"/>
        <end position="113"/>
    </location>
</feature>
<accession>A0A2J8B4F0</accession>
<name>A0A2J8B4F0_9FIRM</name>
<evidence type="ECO:0000313" key="3">
    <source>
        <dbReference type="Proteomes" id="UP000236394"/>
    </source>
</evidence>
<feature type="transmembrane region" description="Helical" evidence="1">
    <location>
        <begin position="122"/>
        <end position="146"/>
    </location>
</feature>
<dbReference type="EMBL" id="NBZD01000001">
    <property type="protein sequence ID" value="PNH19651.1"/>
    <property type="molecule type" value="Genomic_DNA"/>
</dbReference>
<keyword evidence="1" id="KW-0812">Transmembrane</keyword>
<dbReference type="RefSeq" id="WP_012993451.1">
    <property type="nucleotide sequence ID" value="NZ_NBZD01000001.1"/>
</dbReference>
<organism evidence="2 3">
    <name type="scientific">Mageeibacillus indolicus</name>
    <dbReference type="NCBI Taxonomy" id="884684"/>
    <lineage>
        <taxon>Bacteria</taxon>
        <taxon>Bacillati</taxon>
        <taxon>Bacillota</taxon>
        <taxon>Clostridia</taxon>
        <taxon>Eubacteriales</taxon>
        <taxon>Oscillospiraceae</taxon>
        <taxon>Mageeibacillus</taxon>
    </lineage>
</organism>
<keyword evidence="1" id="KW-1133">Transmembrane helix</keyword>
<dbReference type="AlphaFoldDB" id="A0A2J8B4F0"/>
<proteinExistence type="predicted"/>
<keyword evidence="1" id="KW-0472">Membrane</keyword>